<protein>
    <recommendedName>
        <fullName evidence="2">SCP domain-containing protein</fullName>
    </recommendedName>
</protein>
<feature type="signal peptide" evidence="1">
    <location>
        <begin position="1"/>
        <end position="23"/>
    </location>
</feature>
<proteinExistence type="predicted"/>
<dbReference type="OrthoDB" id="9811255at2"/>
<reference evidence="3" key="1">
    <citation type="submission" date="2013-03" db="EMBL/GenBank/DDBJ databases">
        <title>Genome Sequence of the Profundibacterium mesophilum strain KAUST100406-0324T from Red Sea, a novel genus in the family Rhodobacteraceae.</title>
        <authorList>
            <person name="Essack M."/>
            <person name="Alam I."/>
            <person name="Lafi F."/>
            <person name="Alawi W."/>
            <person name="Kamanu F."/>
            <person name="Al-Suwailem A."/>
            <person name="Lee O.O."/>
            <person name="Xu Y."/>
            <person name="Bajic V."/>
            <person name="Qian P.-Y."/>
            <person name="Archer J."/>
        </authorList>
    </citation>
    <scope>NUCLEOTIDE SEQUENCE</scope>
    <source>
        <strain evidence="3">KAUST100406-0324</strain>
    </source>
</reference>
<dbReference type="InterPro" id="IPR014044">
    <property type="entry name" value="CAP_dom"/>
</dbReference>
<dbReference type="Proteomes" id="UP000698242">
    <property type="component" value="Unassembled WGS sequence"/>
</dbReference>
<evidence type="ECO:0000313" key="4">
    <source>
        <dbReference type="Proteomes" id="UP000698242"/>
    </source>
</evidence>
<feature type="chain" id="PRO_5037770578" description="SCP domain-containing protein" evidence="1">
    <location>
        <begin position="24"/>
        <end position="182"/>
    </location>
</feature>
<feature type="domain" description="SCP" evidence="2">
    <location>
        <begin position="53"/>
        <end position="154"/>
    </location>
</feature>
<sequence>MSAGGTMRRAAGLGLALLAAGCAAPSVRTTAPGMAPVAVQPATARDDAAPALAAIRRAAGHGALRRDDRLDAAARGHALYMQRSGRMGHDGQGGSGPMERVRGQGLLACFAAENVAEGYGDLPRVLRAWMASPGHRANILDPRATLFGMARAGDYWTMLTAAPCPQGAVLSPTDGAVILPRR</sequence>
<evidence type="ECO:0000259" key="2">
    <source>
        <dbReference type="Pfam" id="PF00188"/>
    </source>
</evidence>
<accession>A0A921NTT0</accession>
<dbReference type="CDD" id="cd05379">
    <property type="entry name" value="CAP_bacterial"/>
    <property type="match status" value="1"/>
</dbReference>
<dbReference type="SUPFAM" id="SSF55797">
    <property type="entry name" value="PR-1-like"/>
    <property type="match status" value="1"/>
</dbReference>
<keyword evidence="1" id="KW-0732">Signal</keyword>
<evidence type="ECO:0000313" key="3">
    <source>
        <dbReference type="EMBL" id="KAF0675400.1"/>
    </source>
</evidence>
<name>A0A921NTT0_9RHOB</name>
<dbReference type="EMBL" id="APKE01000026">
    <property type="protein sequence ID" value="KAF0675400.1"/>
    <property type="molecule type" value="Genomic_DNA"/>
</dbReference>
<dbReference type="AlphaFoldDB" id="A0A921NTT0"/>
<dbReference type="InterPro" id="IPR035940">
    <property type="entry name" value="CAP_sf"/>
</dbReference>
<dbReference type="Gene3D" id="3.40.33.10">
    <property type="entry name" value="CAP"/>
    <property type="match status" value="1"/>
</dbReference>
<dbReference type="RefSeq" id="WP_159965805.1">
    <property type="nucleotide sequence ID" value="NZ_APKE01000026.1"/>
</dbReference>
<dbReference type="PANTHER" id="PTHR31157:SF1">
    <property type="entry name" value="SCP DOMAIN-CONTAINING PROTEIN"/>
    <property type="match status" value="1"/>
</dbReference>
<keyword evidence="4" id="KW-1185">Reference proteome</keyword>
<comment type="caution">
    <text evidence="3">The sequence shown here is derived from an EMBL/GenBank/DDBJ whole genome shotgun (WGS) entry which is preliminary data.</text>
</comment>
<organism evidence="3 4">
    <name type="scientific">Profundibacterium mesophilum KAUST100406-0324</name>
    <dbReference type="NCBI Taxonomy" id="1037889"/>
    <lineage>
        <taxon>Bacteria</taxon>
        <taxon>Pseudomonadati</taxon>
        <taxon>Pseudomonadota</taxon>
        <taxon>Alphaproteobacteria</taxon>
        <taxon>Rhodobacterales</taxon>
        <taxon>Roseobacteraceae</taxon>
        <taxon>Profundibacterium</taxon>
    </lineage>
</organism>
<dbReference type="PANTHER" id="PTHR31157">
    <property type="entry name" value="SCP DOMAIN-CONTAINING PROTEIN"/>
    <property type="match status" value="1"/>
</dbReference>
<gene>
    <name evidence="3" type="ORF">PMES_02290</name>
</gene>
<evidence type="ECO:0000256" key="1">
    <source>
        <dbReference type="SAM" id="SignalP"/>
    </source>
</evidence>
<dbReference type="Pfam" id="PF00188">
    <property type="entry name" value="CAP"/>
    <property type="match status" value="1"/>
</dbReference>